<accession>A0A5D8Z703</accession>
<name>A0A5D8Z703_9GAMM</name>
<feature type="transmembrane region" description="Helical" evidence="5">
    <location>
        <begin position="267"/>
        <end position="286"/>
    </location>
</feature>
<proteinExistence type="predicted"/>
<gene>
    <name evidence="7" type="ORF">FW784_05220</name>
</gene>
<evidence type="ECO:0000256" key="4">
    <source>
        <dbReference type="ARBA" id="ARBA00023136"/>
    </source>
</evidence>
<evidence type="ECO:0000256" key="5">
    <source>
        <dbReference type="SAM" id="Phobius"/>
    </source>
</evidence>
<dbReference type="Pfam" id="PF01699">
    <property type="entry name" value="Na_Ca_ex"/>
    <property type="match status" value="2"/>
</dbReference>
<sequence length="317" mass="32993">MNATLWFLLSLVLLAIGGDSIVRGIAGLGRRLGWPPFAVGLVLVALATSIPELVVNFYAVAAGQPDLALGNAVGSNVFNVGLTLALAAVMAPLLVRWRALSTLLLVLLAATALVIVMSLDGRLSVLDGAILVLGFVAVIGYRIVRGGDETPEVRASIEDFSRTSDLLGQNLLRIAIAAVSLGVGAWLLVRHAPAMGQALGFTPLLTGLLPVALGTALPEVAGAIGAARRGHGDLVAGHVIGSSMVNMLLVLGGMAVIGHGLAIPASFVRYELPAAFVFSAMMLPILRGDMRVSRNEGVLLFIALLVWLAFQTLQLHR</sequence>
<feature type="transmembrane region" description="Helical" evidence="5">
    <location>
        <begin position="102"/>
        <end position="119"/>
    </location>
</feature>
<feature type="transmembrane region" description="Helical" evidence="5">
    <location>
        <begin position="201"/>
        <end position="227"/>
    </location>
</feature>
<dbReference type="PANTHER" id="PTHR10846">
    <property type="entry name" value="SODIUM/POTASSIUM/CALCIUM EXCHANGER"/>
    <property type="match status" value="1"/>
</dbReference>
<feature type="transmembrane region" description="Helical" evidence="5">
    <location>
        <begin position="171"/>
        <end position="189"/>
    </location>
</feature>
<feature type="transmembrane region" description="Helical" evidence="5">
    <location>
        <begin position="298"/>
        <end position="316"/>
    </location>
</feature>
<feature type="transmembrane region" description="Helical" evidence="5">
    <location>
        <begin position="125"/>
        <end position="144"/>
    </location>
</feature>
<feature type="domain" description="Sodium/calcium exchanger membrane region" evidence="6">
    <location>
        <begin position="174"/>
        <end position="312"/>
    </location>
</feature>
<dbReference type="EMBL" id="VTRV01000038">
    <property type="protein sequence ID" value="TZF90460.1"/>
    <property type="molecule type" value="Genomic_DNA"/>
</dbReference>
<feature type="transmembrane region" description="Helical" evidence="5">
    <location>
        <begin position="73"/>
        <end position="95"/>
    </location>
</feature>
<evidence type="ECO:0000256" key="2">
    <source>
        <dbReference type="ARBA" id="ARBA00022692"/>
    </source>
</evidence>
<feature type="transmembrane region" description="Helical" evidence="5">
    <location>
        <begin position="6"/>
        <end position="26"/>
    </location>
</feature>
<evidence type="ECO:0000256" key="3">
    <source>
        <dbReference type="ARBA" id="ARBA00022989"/>
    </source>
</evidence>
<keyword evidence="3 5" id="KW-1133">Transmembrane helix</keyword>
<dbReference type="InterPro" id="IPR004837">
    <property type="entry name" value="NaCa_Exmemb"/>
</dbReference>
<feature type="transmembrane region" description="Helical" evidence="5">
    <location>
        <begin position="239"/>
        <end position="261"/>
    </location>
</feature>
<dbReference type="PANTHER" id="PTHR10846:SF8">
    <property type="entry name" value="INNER MEMBRANE PROTEIN YRBG"/>
    <property type="match status" value="1"/>
</dbReference>
<reference evidence="7 8" key="1">
    <citation type="submission" date="2019-08" db="EMBL/GenBank/DDBJ databases">
        <title>Draft genome sequence of Lysobacter sp. UKS-15.</title>
        <authorList>
            <person name="Im W.-T."/>
        </authorList>
    </citation>
    <scope>NUCLEOTIDE SEQUENCE [LARGE SCALE GENOMIC DNA]</scope>
    <source>
        <strain evidence="7 8">UKS-15</strain>
    </source>
</reference>
<comment type="caution">
    <text evidence="7">The sequence shown here is derived from an EMBL/GenBank/DDBJ whole genome shotgun (WGS) entry which is preliminary data.</text>
</comment>
<dbReference type="OrthoDB" id="9794225at2"/>
<keyword evidence="4 5" id="KW-0472">Membrane</keyword>
<dbReference type="GO" id="GO:0008273">
    <property type="term" value="F:calcium, potassium:sodium antiporter activity"/>
    <property type="evidence" value="ECO:0007669"/>
    <property type="project" value="TreeGrafter"/>
</dbReference>
<dbReference type="GO" id="GO:0005886">
    <property type="term" value="C:plasma membrane"/>
    <property type="evidence" value="ECO:0007669"/>
    <property type="project" value="TreeGrafter"/>
</dbReference>
<organism evidence="7 8">
    <name type="scientific">Cognatilysobacter lacus</name>
    <dbReference type="NCBI Taxonomy" id="1643323"/>
    <lineage>
        <taxon>Bacteria</taxon>
        <taxon>Pseudomonadati</taxon>
        <taxon>Pseudomonadota</taxon>
        <taxon>Gammaproteobacteria</taxon>
        <taxon>Lysobacterales</taxon>
        <taxon>Lysobacteraceae</taxon>
        <taxon>Cognatilysobacter</taxon>
    </lineage>
</organism>
<feature type="domain" description="Sodium/calcium exchanger membrane region" evidence="6">
    <location>
        <begin position="3"/>
        <end position="143"/>
    </location>
</feature>
<keyword evidence="8" id="KW-1185">Reference proteome</keyword>
<evidence type="ECO:0000256" key="1">
    <source>
        <dbReference type="ARBA" id="ARBA00004141"/>
    </source>
</evidence>
<dbReference type="GO" id="GO:0006874">
    <property type="term" value="P:intracellular calcium ion homeostasis"/>
    <property type="evidence" value="ECO:0007669"/>
    <property type="project" value="TreeGrafter"/>
</dbReference>
<dbReference type="Proteomes" id="UP000323164">
    <property type="component" value="Unassembled WGS sequence"/>
</dbReference>
<dbReference type="InterPro" id="IPR004481">
    <property type="entry name" value="K/Na/Ca-exchanger"/>
</dbReference>
<evidence type="ECO:0000259" key="6">
    <source>
        <dbReference type="Pfam" id="PF01699"/>
    </source>
</evidence>
<dbReference type="Gene3D" id="1.20.1420.30">
    <property type="entry name" value="NCX, central ion-binding region"/>
    <property type="match status" value="1"/>
</dbReference>
<dbReference type="AlphaFoldDB" id="A0A5D8Z703"/>
<feature type="transmembrane region" description="Helical" evidence="5">
    <location>
        <begin position="38"/>
        <end position="61"/>
    </location>
</feature>
<evidence type="ECO:0000313" key="8">
    <source>
        <dbReference type="Proteomes" id="UP000323164"/>
    </source>
</evidence>
<dbReference type="GO" id="GO:0005262">
    <property type="term" value="F:calcium channel activity"/>
    <property type="evidence" value="ECO:0007669"/>
    <property type="project" value="TreeGrafter"/>
</dbReference>
<comment type="subcellular location">
    <subcellularLocation>
        <location evidence="1">Membrane</location>
        <topology evidence="1">Multi-pass membrane protein</topology>
    </subcellularLocation>
</comment>
<keyword evidence="2 5" id="KW-0812">Transmembrane</keyword>
<protein>
    <submittedName>
        <fullName evidence="7">Sodium:calcium antiporter</fullName>
    </submittedName>
</protein>
<evidence type="ECO:0000313" key="7">
    <source>
        <dbReference type="EMBL" id="TZF90460.1"/>
    </source>
</evidence>
<dbReference type="InterPro" id="IPR044880">
    <property type="entry name" value="NCX_ion-bd_dom_sf"/>
</dbReference>
<dbReference type="RefSeq" id="WP_149352298.1">
    <property type="nucleotide sequence ID" value="NZ_VTRV01000038.1"/>
</dbReference>